<protein>
    <recommendedName>
        <fullName evidence="3">Major tropism determinant N-terminal domain-containing protein</fullName>
    </recommendedName>
</protein>
<evidence type="ECO:0008006" key="3">
    <source>
        <dbReference type="Google" id="ProtNLM"/>
    </source>
</evidence>
<dbReference type="EMBL" id="LR796666">
    <property type="protein sequence ID" value="CAB4158285.1"/>
    <property type="molecule type" value="Genomic_DNA"/>
</dbReference>
<accession>A0A6J5MNB3</accession>
<reference evidence="1" key="1">
    <citation type="submission" date="2020-04" db="EMBL/GenBank/DDBJ databases">
        <authorList>
            <person name="Chiriac C."/>
            <person name="Salcher M."/>
            <person name="Ghai R."/>
            <person name="Kavagutti S V."/>
        </authorList>
    </citation>
    <scope>NUCLEOTIDE SEQUENCE</scope>
</reference>
<organism evidence="1">
    <name type="scientific">uncultured Caudovirales phage</name>
    <dbReference type="NCBI Taxonomy" id="2100421"/>
    <lineage>
        <taxon>Viruses</taxon>
        <taxon>Duplodnaviria</taxon>
        <taxon>Heunggongvirae</taxon>
        <taxon>Uroviricota</taxon>
        <taxon>Caudoviricetes</taxon>
        <taxon>Peduoviridae</taxon>
        <taxon>Maltschvirus</taxon>
        <taxon>Maltschvirus maltsch</taxon>
    </lineage>
</organism>
<name>A0A6J5MNB3_9CAUD</name>
<evidence type="ECO:0000313" key="2">
    <source>
        <dbReference type="EMBL" id="CAB4158285.1"/>
    </source>
</evidence>
<gene>
    <name evidence="1" type="ORF">UFOVP429_14</name>
    <name evidence="2" type="ORF">UFOVP696_153</name>
</gene>
<sequence>MARKFLTSIDLAKNELQNARIQNLATDPSSPVLGQVYFNTAANEMRIYNGTIFEAIGLNGVTADAAEINILDGAILSTTELNYVDGVTSGIQAQLDSKSPLNNPTFTGTVTLDTGVNLVFEGTTANAFETTLTAGDPTADRTITLPDLTTTLVGQNTTDTLTNKTLTSPTISGLTLSDSAIVVEGSTTDNFETTLSFVDPTADRIIYVPNADGTLARVENKLHDFAVATASVDLNSQKITNLATPTLATDAANKGYVDAAVVGIDWKASVRVATTGPVTLATAFENGDTLDGVTLATGNRVLVKDQADGSENGIYVVNASGAPTRASDADTSAEVTASFAVFVEEGTVNADSAWTLTNNGTVTIGTTVLVFTQFTGLGQITAGAGLTKTANTLDVGQGAGIIVNANDVAIDTAVVVRKYAVNLGDGSATSYTITHNLGTRDVAVTLYEVASPYAEVVADVEHTTTNTITVKFSIAPTTDQFRVAVQG</sequence>
<evidence type="ECO:0000313" key="1">
    <source>
        <dbReference type="EMBL" id="CAB4147147.1"/>
    </source>
</evidence>
<proteinExistence type="predicted"/>
<dbReference type="EMBL" id="LR796484">
    <property type="protein sequence ID" value="CAB4147147.1"/>
    <property type="molecule type" value="Genomic_DNA"/>
</dbReference>